<evidence type="ECO:0000259" key="1">
    <source>
        <dbReference type="Pfam" id="PF23571"/>
    </source>
</evidence>
<dbReference type="EMBL" id="KV449216">
    <property type="protein sequence ID" value="OAX31843.1"/>
    <property type="molecule type" value="Genomic_DNA"/>
</dbReference>
<protein>
    <submittedName>
        <fullName evidence="3">Uncharacterized protein</fullName>
    </submittedName>
</protein>
<dbReference type="PANTHER" id="PTHR31901">
    <property type="entry name" value="GH3 DOMAIN-CONTAINING PROTEIN"/>
    <property type="match status" value="1"/>
</dbReference>
<feature type="domain" description="GH3 C-terminal" evidence="2">
    <location>
        <begin position="207"/>
        <end position="319"/>
    </location>
</feature>
<gene>
    <name evidence="3" type="ORF">K503DRAFT_870460</name>
</gene>
<dbReference type="InParanoid" id="A0A1B7MGW4"/>
<dbReference type="InterPro" id="IPR055378">
    <property type="entry name" value="GH3_C"/>
</dbReference>
<feature type="domain" description="GH3 middle" evidence="1">
    <location>
        <begin position="128"/>
        <end position="195"/>
    </location>
</feature>
<name>A0A1B7MGW4_9AGAM</name>
<dbReference type="GO" id="GO:0005737">
    <property type="term" value="C:cytoplasm"/>
    <property type="evidence" value="ECO:0007669"/>
    <property type="project" value="TreeGrafter"/>
</dbReference>
<dbReference type="AlphaFoldDB" id="A0A1B7MGW4"/>
<evidence type="ECO:0000259" key="2">
    <source>
        <dbReference type="Pfam" id="PF23572"/>
    </source>
</evidence>
<dbReference type="OrthoDB" id="10004661at2759"/>
<sequence>MSFVFANAFVSVLHYIEDEWLLLVDCIENDDLRGALKKHFSANITRAAELRNIGPPGVAEGWAVRVWPALTKFTGITGGIAAVVVPKVHVLGPSVTIQSCGYGSSECKIACPYLNGNPAVDLKVTMYDGLIEFVDVLSDEPSERVLSLWELVKGRHYQPILTTCSGLWRYRLGDVIAVTGFAPDDGMPVINYMHRRDGSPVDSTESELTSAIISTAKQWIGQITDFTVVRDERKMPYAFGFLVEIEGVIGNDAKLAPQHTSELLMASSFEYGYAFWKGVIRKPTIRLVERGTFEEFRAWKCDKAGISVAQMKVPVVLSDEISKEWFLSKVIMEL</sequence>
<keyword evidence="4" id="KW-1185">Reference proteome</keyword>
<dbReference type="InterPro" id="IPR004993">
    <property type="entry name" value="GH3"/>
</dbReference>
<reference evidence="3 4" key="1">
    <citation type="submission" date="2016-06" db="EMBL/GenBank/DDBJ databases">
        <title>Comparative genomics of the ectomycorrhizal sister species Rhizopogon vinicolor and Rhizopogon vesiculosus (Basidiomycota: Boletales) reveals a divergence of the mating type B locus.</title>
        <authorList>
            <consortium name="DOE Joint Genome Institute"/>
            <person name="Mujic A.B."/>
            <person name="Kuo A."/>
            <person name="Tritt A."/>
            <person name="Lipzen A."/>
            <person name="Chen C."/>
            <person name="Johnson J."/>
            <person name="Sharma A."/>
            <person name="Barry K."/>
            <person name="Grigoriev I.V."/>
            <person name="Spatafora J.W."/>
        </authorList>
    </citation>
    <scope>NUCLEOTIDE SEQUENCE [LARGE SCALE GENOMIC DNA]</scope>
    <source>
        <strain evidence="3 4">AM-OR11-026</strain>
    </source>
</reference>
<proteinExistence type="predicted"/>
<accession>A0A1B7MGW4</accession>
<organism evidence="3 4">
    <name type="scientific">Rhizopogon vinicolor AM-OR11-026</name>
    <dbReference type="NCBI Taxonomy" id="1314800"/>
    <lineage>
        <taxon>Eukaryota</taxon>
        <taxon>Fungi</taxon>
        <taxon>Dikarya</taxon>
        <taxon>Basidiomycota</taxon>
        <taxon>Agaricomycotina</taxon>
        <taxon>Agaricomycetes</taxon>
        <taxon>Agaricomycetidae</taxon>
        <taxon>Boletales</taxon>
        <taxon>Suillineae</taxon>
        <taxon>Rhizopogonaceae</taxon>
        <taxon>Rhizopogon</taxon>
    </lineage>
</organism>
<evidence type="ECO:0000313" key="4">
    <source>
        <dbReference type="Proteomes" id="UP000092154"/>
    </source>
</evidence>
<dbReference type="PANTHER" id="PTHR31901:SF9">
    <property type="entry name" value="GH3 DOMAIN-CONTAINING PROTEIN"/>
    <property type="match status" value="1"/>
</dbReference>
<dbReference type="InterPro" id="IPR055377">
    <property type="entry name" value="GH3_M"/>
</dbReference>
<dbReference type="Pfam" id="PF23572">
    <property type="entry name" value="GH3_C"/>
    <property type="match status" value="1"/>
</dbReference>
<dbReference type="GO" id="GO:0016881">
    <property type="term" value="F:acid-amino acid ligase activity"/>
    <property type="evidence" value="ECO:0007669"/>
    <property type="project" value="TreeGrafter"/>
</dbReference>
<evidence type="ECO:0000313" key="3">
    <source>
        <dbReference type="EMBL" id="OAX31843.1"/>
    </source>
</evidence>
<dbReference type="Pfam" id="PF23571">
    <property type="entry name" value="GH3_M"/>
    <property type="match status" value="1"/>
</dbReference>
<dbReference type="Proteomes" id="UP000092154">
    <property type="component" value="Unassembled WGS sequence"/>
</dbReference>